<evidence type="ECO:0000313" key="8">
    <source>
        <dbReference type="Proteomes" id="UP000198807"/>
    </source>
</evidence>
<evidence type="ECO:0000256" key="2">
    <source>
        <dbReference type="ARBA" id="ARBA00022630"/>
    </source>
</evidence>
<dbReference type="CDD" id="cd02146">
    <property type="entry name" value="NfsA-like"/>
    <property type="match status" value="1"/>
</dbReference>
<dbReference type="Gene3D" id="3.40.109.10">
    <property type="entry name" value="NADH Oxidase"/>
    <property type="match status" value="1"/>
</dbReference>
<keyword evidence="8" id="KW-1185">Reference proteome</keyword>
<keyword evidence="2 5" id="KW-0285">Flavoprotein</keyword>
<dbReference type="InterPro" id="IPR000415">
    <property type="entry name" value="Nitroreductase-like"/>
</dbReference>
<dbReference type="STRING" id="650850.SAMN04488129_11128"/>
<organism evidence="7 8">
    <name type="scientific">Halomonas daqiaonensis</name>
    <dbReference type="NCBI Taxonomy" id="650850"/>
    <lineage>
        <taxon>Bacteria</taxon>
        <taxon>Pseudomonadati</taxon>
        <taxon>Pseudomonadota</taxon>
        <taxon>Gammaproteobacteria</taxon>
        <taxon>Oceanospirillales</taxon>
        <taxon>Halomonadaceae</taxon>
        <taxon>Halomonas</taxon>
    </lineage>
</organism>
<evidence type="ECO:0000259" key="6">
    <source>
        <dbReference type="Pfam" id="PF00881"/>
    </source>
</evidence>
<dbReference type="Proteomes" id="UP000198807">
    <property type="component" value="Unassembled WGS sequence"/>
</dbReference>
<dbReference type="EMBL" id="FOBC01000011">
    <property type="protein sequence ID" value="SEL50318.1"/>
    <property type="molecule type" value="Genomic_DNA"/>
</dbReference>
<dbReference type="PANTHER" id="PTHR43425">
    <property type="entry name" value="OXYGEN-INSENSITIVE NADPH NITROREDUCTASE"/>
    <property type="match status" value="1"/>
</dbReference>
<evidence type="ECO:0000313" key="7">
    <source>
        <dbReference type="EMBL" id="SEL50318.1"/>
    </source>
</evidence>
<gene>
    <name evidence="7" type="ORF">SAMN04488129_11128</name>
</gene>
<evidence type="ECO:0000256" key="3">
    <source>
        <dbReference type="ARBA" id="ARBA00022643"/>
    </source>
</evidence>
<dbReference type="PANTHER" id="PTHR43425:SF2">
    <property type="entry name" value="OXYGEN-INSENSITIVE NADPH NITROREDUCTASE"/>
    <property type="match status" value="1"/>
</dbReference>
<keyword evidence="4 5" id="KW-0560">Oxidoreductase</keyword>
<dbReference type="Pfam" id="PF00881">
    <property type="entry name" value="Nitroreductase"/>
    <property type="match status" value="1"/>
</dbReference>
<dbReference type="AlphaFoldDB" id="A0A1H7QRI2"/>
<protein>
    <submittedName>
        <fullName evidence="7">Nitroreductase</fullName>
    </submittedName>
</protein>
<evidence type="ECO:0000256" key="1">
    <source>
        <dbReference type="ARBA" id="ARBA00008366"/>
    </source>
</evidence>
<feature type="domain" description="Nitroreductase" evidence="6">
    <location>
        <begin position="44"/>
        <end position="198"/>
    </location>
</feature>
<evidence type="ECO:0000256" key="5">
    <source>
        <dbReference type="PIRNR" id="PIRNR005426"/>
    </source>
</evidence>
<keyword evidence="5" id="KW-0521">NADP</keyword>
<proteinExistence type="inferred from homology"/>
<sequence>MPTRCLAENSTALGGARRCVVIENVTLIGTLQRGPMNSTIELLKSHRSIRKFTDQPVSRELLEALIEAGQAAATSSHVQAYSVIHVKNPTNRETIAELAGGQSYVATGGAFLVFCADMKRPTEAAERTGARVVRGMTEQLLVASVDTALMAQNVAIAAESEGLGICYIGGVRNNPQQISDLLELPDHVFPVFGMCLGYPAHDPDVKPRLPVAAILKEDTYRDNREQVEAFDETMNAYYQSRKGGNKASTWSQNLSPLFDTKLRPHMREFLVKRGFEMK</sequence>
<dbReference type="SUPFAM" id="SSF55469">
    <property type="entry name" value="FMN-dependent nitroreductase-like"/>
    <property type="match status" value="1"/>
</dbReference>
<name>A0A1H7QRI2_9GAMM</name>
<dbReference type="NCBIfam" id="NF008033">
    <property type="entry name" value="PRK10765.1"/>
    <property type="match status" value="1"/>
</dbReference>
<dbReference type="InterPro" id="IPR029479">
    <property type="entry name" value="Nitroreductase"/>
</dbReference>
<evidence type="ECO:0000256" key="4">
    <source>
        <dbReference type="ARBA" id="ARBA00023002"/>
    </source>
</evidence>
<dbReference type="InterPro" id="IPR016446">
    <property type="entry name" value="Flavin_OxRdtase_Frp"/>
</dbReference>
<dbReference type="PIRSF" id="PIRSF005426">
    <property type="entry name" value="Frp"/>
    <property type="match status" value="1"/>
</dbReference>
<dbReference type="GO" id="GO:0016491">
    <property type="term" value="F:oxidoreductase activity"/>
    <property type="evidence" value="ECO:0007669"/>
    <property type="project" value="UniProtKB-UniRule"/>
</dbReference>
<reference evidence="8" key="1">
    <citation type="submission" date="2016-10" db="EMBL/GenBank/DDBJ databases">
        <authorList>
            <person name="Varghese N."/>
            <person name="Submissions S."/>
        </authorList>
    </citation>
    <scope>NUCLEOTIDE SEQUENCE [LARGE SCALE GENOMIC DNA]</scope>
    <source>
        <strain evidence="8">CGMCC 1.9150</strain>
    </source>
</reference>
<accession>A0A1H7QRI2</accession>
<keyword evidence="3 5" id="KW-0288">FMN</keyword>
<comment type="similarity">
    <text evidence="1 5">Belongs to the flavin oxidoreductase frp family.</text>
</comment>